<feature type="compositionally biased region" description="Low complexity" evidence="1">
    <location>
        <begin position="67"/>
        <end position="78"/>
    </location>
</feature>
<reference evidence="2" key="1">
    <citation type="submission" date="2022-08" db="EMBL/GenBank/DDBJ databases">
        <authorList>
            <consortium name="DOE Joint Genome Institute"/>
            <person name="Min B."/>
            <person name="Riley R."/>
            <person name="Sierra-Patev S."/>
            <person name="Naranjo-Ortiz M."/>
            <person name="Looney B."/>
            <person name="Konkel Z."/>
            <person name="Slot J.C."/>
            <person name="Sakamoto Y."/>
            <person name="Steenwyk J.L."/>
            <person name="Rokas A."/>
            <person name="Carro J."/>
            <person name="Camarero S."/>
            <person name="Ferreira P."/>
            <person name="Molpeceres G."/>
            <person name="Ruiz-Duenas F.J."/>
            <person name="Serrano A."/>
            <person name="Henrissat B."/>
            <person name="Drula E."/>
            <person name="Hughes K.W."/>
            <person name="Mata J.L."/>
            <person name="Ishikawa N.K."/>
            <person name="Vargas-Isla R."/>
            <person name="Ushijima S."/>
            <person name="Smith C.A."/>
            <person name="Ahrendt S."/>
            <person name="Andreopoulos W."/>
            <person name="He G."/>
            <person name="Labutti K."/>
            <person name="Lipzen A."/>
            <person name="Ng V."/>
            <person name="Sandor L."/>
            <person name="Barry K."/>
            <person name="Martinez A.T."/>
            <person name="Xiao Y."/>
            <person name="Gibbons J.G."/>
            <person name="Terashima K."/>
            <person name="Hibbett D.S."/>
            <person name="Grigoriev I.V."/>
        </authorList>
    </citation>
    <scope>NUCLEOTIDE SEQUENCE</scope>
    <source>
        <strain evidence="2">TFB9207</strain>
    </source>
</reference>
<keyword evidence="3" id="KW-1185">Reference proteome</keyword>
<comment type="caution">
    <text evidence="2">The sequence shown here is derived from an EMBL/GenBank/DDBJ whole genome shotgun (WGS) entry which is preliminary data.</text>
</comment>
<dbReference type="EMBL" id="MU806145">
    <property type="protein sequence ID" value="KAJ3839150.1"/>
    <property type="molecule type" value="Genomic_DNA"/>
</dbReference>
<proteinExistence type="predicted"/>
<name>A0AA38PA81_9AGAR</name>
<sequence length="237" mass="26037">MVFFLFRTSPSQNHSGSRSGSTLANAYHLRCILTVLFLILSVTSLACAGPIHTREEPPIRVVSPELSQSARSSPSRQPTMPIANFETAARYQLIYGASDNLLPGSIKGGLLEGGLDDRNELHQATVVFMRKFKFDTNKLRSSKVLGTPKVDKDGFVWSQIVDSGDKTGKVFCKLRVMAQSMVAGSGDRMYGEVYDANGRELFRLWGSRSNEGIEGSKLGEGFTKQDLPEGWVLSKLV</sequence>
<organism evidence="2 3">
    <name type="scientific">Lentinula raphanica</name>
    <dbReference type="NCBI Taxonomy" id="153919"/>
    <lineage>
        <taxon>Eukaryota</taxon>
        <taxon>Fungi</taxon>
        <taxon>Dikarya</taxon>
        <taxon>Basidiomycota</taxon>
        <taxon>Agaricomycotina</taxon>
        <taxon>Agaricomycetes</taxon>
        <taxon>Agaricomycetidae</taxon>
        <taxon>Agaricales</taxon>
        <taxon>Marasmiineae</taxon>
        <taxon>Omphalotaceae</taxon>
        <taxon>Lentinula</taxon>
    </lineage>
</organism>
<dbReference type="AlphaFoldDB" id="A0AA38PA81"/>
<gene>
    <name evidence="2" type="ORF">F5878DRAFT_724769</name>
</gene>
<evidence type="ECO:0000313" key="3">
    <source>
        <dbReference type="Proteomes" id="UP001163846"/>
    </source>
</evidence>
<protein>
    <submittedName>
        <fullName evidence="2">Uncharacterized protein</fullName>
    </submittedName>
</protein>
<evidence type="ECO:0000256" key="1">
    <source>
        <dbReference type="SAM" id="MobiDB-lite"/>
    </source>
</evidence>
<dbReference type="Proteomes" id="UP001163846">
    <property type="component" value="Unassembled WGS sequence"/>
</dbReference>
<feature type="region of interest" description="Disordered" evidence="1">
    <location>
        <begin position="59"/>
        <end position="79"/>
    </location>
</feature>
<accession>A0AA38PA81</accession>
<evidence type="ECO:0000313" key="2">
    <source>
        <dbReference type="EMBL" id="KAJ3839150.1"/>
    </source>
</evidence>